<name>A0A6A5P056_LUPAL</name>
<feature type="region of interest" description="Disordered" evidence="1">
    <location>
        <begin position="314"/>
        <end position="334"/>
    </location>
</feature>
<feature type="region of interest" description="Disordered" evidence="1">
    <location>
        <begin position="590"/>
        <end position="616"/>
    </location>
</feature>
<dbReference type="AlphaFoldDB" id="A0A6A5P056"/>
<evidence type="ECO:0000313" key="3">
    <source>
        <dbReference type="Proteomes" id="UP000447434"/>
    </source>
</evidence>
<feature type="region of interest" description="Disordered" evidence="1">
    <location>
        <begin position="349"/>
        <end position="441"/>
    </location>
</feature>
<dbReference type="Pfam" id="PF14383">
    <property type="entry name" value="VARLMGL"/>
    <property type="match status" value="1"/>
</dbReference>
<sequence length="924" mass="103042">MGVEKEGTKNGGGYVGGFFQLFDWTSKSQKKLFAAKSELSEPSKHRRKAHSKLATTQPYLADDDENGVAASVRSCDRSYASSITDDESCVTRAPSVVARLMGLDSLPPSHFSDPYFDTRSLQDTQYFSKSLNHQHDHQTLYSGKLVEKAEGSSRNFMEPKPQKTLTRPIEKFQTEVLPPKSAKSIPVTHHKLLSPMKCPGFVPSNNAAYIMEAAARIIEPGPQATTKAKTTPFVASSTVSLRVKDFRDKVEASQKGPLIGSSSKTSRARDLREKREISHRTTRNSEPSQRPVELHDANYPKGQSFYKSWNGSVGTSIKSSTHAEEDSSLKSKGKSISLAVQAKVNVQRREGMSLSGGRSLVGQKEHLEPNQTSKANVQKKLHKKSSGVLRQNNLKQNSSVEKDKLRTKPLVSNSHSKKVMTADSPYARHRSSNSKSNAKSKVATRKSIVEVSDSEKEVLYTSTNNFPRKKMTTDRDWNDRIVENLFVDKMPKSVQSSLVSNKQYSWAEETKYKDTDVVSFTFTTPLTPKNPGFETSGQAIQKTNGLSLDQRIKVLLDTDNTRSPIGYNVIGGDALGMLLEQKLRELTNAVESSCHGDSSVRQPSSAAPKSNDLDTQLNLGNTRLQQKRGQDMLVTDNLSSGQDPSISFTGLPEFSSKHKSWVDEMDPQLFNGLQPSPISVLEPSISIESCESSLSTGVTSTEGSKLCSSIQAQEVHGLKFSRKFYPTESDAELSDSASSTSTRTMMIMKHTSTFPLIKFGRSSTLELDYVKDILSNVELMYMEFSLGQAREVTNPYLFNQIESRKGELEFDGVSKMRRKVIFDCVSEYLDLRCRSYVRGGYKMWAKGVAMMKRKEWLAEEVYKEISCWDSMGDSMVDELVDKDMSNIYGRWVDFKVDGFELGAEIVDQIFNYLVDDVIADMLQL</sequence>
<reference evidence="3" key="1">
    <citation type="journal article" date="2020" name="Nat. Commun.">
        <title>Genome sequence of the cluster root forming white lupin.</title>
        <authorList>
            <person name="Hufnagel B."/>
            <person name="Marques A."/>
            <person name="Soriano A."/>
            <person name="Marques L."/>
            <person name="Divol F."/>
            <person name="Doumas P."/>
            <person name="Sallet E."/>
            <person name="Mancinotti D."/>
            <person name="Carrere S."/>
            <person name="Marande W."/>
            <person name="Arribat S."/>
            <person name="Keller J."/>
            <person name="Huneau C."/>
            <person name="Blein T."/>
            <person name="Aime D."/>
            <person name="Laguerre M."/>
            <person name="Taylor J."/>
            <person name="Schubert V."/>
            <person name="Nelson M."/>
            <person name="Geu-Flores F."/>
            <person name="Crespi M."/>
            <person name="Gallardo-Guerrero K."/>
            <person name="Delaux P.-M."/>
            <person name="Salse J."/>
            <person name="Berges H."/>
            <person name="Guyot R."/>
            <person name="Gouzy J."/>
            <person name="Peret B."/>
        </authorList>
    </citation>
    <scope>NUCLEOTIDE SEQUENCE [LARGE SCALE GENOMIC DNA]</scope>
    <source>
        <strain evidence="3">cv. Amiga</strain>
    </source>
</reference>
<accession>A0A6A5P056</accession>
<dbReference type="PANTHER" id="PTHR21726">
    <property type="entry name" value="PHOSPHATIDYLINOSITOL N-ACETYLGLUCOSAMINYLTRANSFERASE SUBUNIT P DOWN SYNDROME CRITICAL REGION PROTEIN 5 -RELATED"/>
    <property type="match status" value="1"/>
</dbReference>
<feature type="region of interest" description="Disordered" evidence="1">
    <location>
        <begin position="250"/>
        <end position="299"/>
    </location>
</feature>
<evidence type="ECO:0000313" key="2">
    <source>
        <dbReference type="EMBL" id="KAE9594919.1"/>
    </source>
</evidence>
<proteinExistence type="predicted"/>
<dbReference type="OrthoDB" id="765769at2759"/>
<organism evidence="2 3">
    <name type="scientific">Lupinus albus</name>
    <name type="common">White lupine</name>
    <name type="synonym">Lupinus termis</name>
    <dbReference type="NCBI Taxonomy" id="3870"/>
    <lineage>
        <taxon>Eukaryota</taxon>
        <taxon>Viridiplantae</taxon>
        <taxon>Streptophyta</taxon>
        <taxon>Embryophyta</taxon>
        <taxon>Tracheophyta</taxon>
        <taxon>Spermatophyta</taxon>
        <taxon>Magnoliopsida</taxon>
        <taxon>eudicotyledons</taxon>
        <taxon>Gunneridae</taxon>
        <taxon>Pentapetalae</taxon>
        <taxon>rosids</taxon>
        <taxon>fabids</taxon>
        <taxon>Fabales</taxon>
        <taxon>Fabaceae</taxon>
        <taxon>Papilionoideae</taxon>
        <taxon>50 kb inversion clade</taxon>
        <taxon>genistoids sensu lato</taxon>
        <taxon>core genistoids</taxon>
        <taxon>Genisteae</taxon>
        <taxon>Lupinus</taxon>
    </lineage>
</organism>
<gene>
    <name evidence="2" type="ORF">Lalb_Chr18g0058911</name>
</gene>
<dbReference type="InterPro" id="IPR032795">
    <property type="entry name" value="DUF3741-assoc"/>
</dbReference>
<keyword evidence="3" id="KW-1185">Reference proteome</keyword>
<evidence type="ECO:0000256" key="1">
    <source>
        <dbReference type="SAM" id="MobiDB-lite"/>
    </source>
</evidence>
<dbReference type="Proteomes" id="UP000447434">
    <property type="component" value="Chromosome 18"/>
</dbReference>
<comment type="caution">
    <text evidence="2">The sequence shown here is derived from an EMBL/GenBank/DDBJ whole genome shotgun (WGS) entry which is preliminary data.</text>
</comment>
<feature type="compositionally biased region" description="Polar residues" evidence="1">
    <location>
        <begin position="388"/>
        <end position="399"/>
    </location>
</feature>
<feature type="region of interest" description="Disordered" evidence="1">
    <location>
        <begin position="36"/>
        <end position="60"/>
    </location>
</feature>
<dbReference type="Pfam" id="PF14309">
    <property type="entry name" value="DUF4378"/>
    <property type="match status" value="1"/>
</dbReference>
<dbReference type="PANTHER" id="PTHR21726:SF29">
    <property type="entry name" value="EXPRESSED PROTEIN"/>
    <property type="match status" value="1"/>
</dbReference>
<dbReference type="EMBL" id="WOCE01000018">
    <property type="protein sequence ID" value="KAE9594919.1"/>
    <property type="molecule type" value="Genomic_DNA"/>
</dbReference>
<protein>
    <submittedName>
        <fullName evidence="2">Uncharacterized protein</fullName>
    </submittedName>
</protein>
<feature type="compositionally biased region" description="Basic and acidic residues" evidence="1">
    <location>
        <begin position="267"/>
        <end position="279"/>
    </location>
</feature>
<dbReference type="InterPro" id="IPR025486">
    <property type="entry name" value="DUF4378"/>
</dbReference>